<dbReference type="Gene3D" id="3.40.50.1000">
    <property type="entry name" value="HAD superfamily/HAD-like"/>
    <property type="match status" value="1"/>
</dbReference>
<dbReference type="RefSeq" id="WP_068129537.1">
    <property type="nucleotide sequence ID" value="NZ_CP136964.1"/>
</dbReference>
<dbReference type="SFLD" id="SFLDG01140">
    <property type="entry name" value="C2.B:_Phosphomannomutase_and_P"/>
    <property type="match status" value="1"/>
</dbReference>
<dbReference type="Gene3D" id="3.30.1240.10">
    <property type="match status" value="1"/>
</dbReference>
<evidence type="ECO:0000313" key="1">
    <source>
        <dbReference type="EMBL" id="WOS95885.1"/>
    </source>
</evidence>
<keyword evidence="1" id="KW-0378">Hydrolase</keyword>
<dbReference type="AlphaFoldDB" id="A0AAF1BN60"/>
<evidence type="ECO:0000313" key="2">
    <source>
        <dbReference type="Proteomes" id="UP000243626"/>
    </source>
</evidence>
<dbReference type="PANTHER" id="PTHR10000:SF25">
    <property type="entry name" value="PHOSPHATASE YKRA-RELATED"/>
    <property type="match status" value="1"/>
</dbReference>
<keyword evidence="2" id="KW-1185">Reference proteome</keyword>
<dbReference type="SUPFAM" id="SSF56784">
    <property type="entry name" value="HAD-like"/>
    <property type="match status" value="1"/>
</dbReference>
<gene>
    <name evidence="1" type="ORF">CJ229_007250</name>
</gene>
<dbReference type="SFLD" id="SFLDS00003">
    <property type="entry name" value="Haloacid_Dehalogenase"/>
    <property type="match status" value="1"/>
</dbReference>
<dbReference type="InterPro" id="IPR023214">
    <property type="entry name" value="HAD_sf"/>
</dbReference>
<dbReference type="CDD" id="cd07517">
    <property type="entry name" value="HAD_HPP"/>
    <property type="match status" value="1"/>
</dbReference>
<name>A0AAF1BN60_9STAP</name>
<dbReference type="GO" id="GO:0000287">
    <property type="term" value="F:magnesium ion binding"/>
    <property type="evidence" value="ECO:0007669"/>
    <property type="project" value="TreeGrafter"/>
</dbReference>
<dbReference type="PROSITE" id="PS01228">
    <property type="entry name" value="COF_1"/>
    <property type="match status" value="1"/>
</dbReference>
<proteinExistence type="predicted"/>
<reference evidence="1 2" key="2">
    <citation type="submission" date="2023-10" db="EMBL/GenBank/DDBJ databases">
        <authorList>
            <person name="Choi B."/>
        </authorList>
    </citation>
    <scope>NUCLEOTIDE SEQUENCE [LARGE SCALE GENOMIC DNA]</scope>
    <source>
        <strain evidence="1 2">UMB0959</strain>
    </source>
</reference>
<dbReference type="NCBIfam" id="TIGR01484">
    <property type="entry name" value="HAD-SF-IIB"/>
    <property type="match status" value="1"/>
</dbReference>
<dbReference type="InterPro" id="IPR006379">
    <property type="entry name" value="HAD-SF_hydro_IIB"/>
</dbReference>
<dbReference type="GO" id="GO:0005829">
    <property type="term" value="C:cytosol"/>
    <property type="evidence" value="ECO:0007669"/>
    <property type="project" value="TreeGrafter"/>
</dbReference>
<sequence length="258" mass="29287">MVKKLLFFDIDGTLYNTSVKVPESTKRAIESLKKDGHTLVIATGRAPFLFKDLREELGIESFIALNGQYAVVDGEVIYKNPIPSDLLEEISKDAKKHNHPVVYLNDTHMVSNIKGHSRINEGLGSLKFDQSPGHNENFHLENEVYQGLLFCTEDEEDYYKERYSELDFLRWHRVSLDVMPKGGSKAETVKKVIEKLGFNEDDVYAFGDGPNDYDMLKLVKHSVAMGNGVDETKSVAEYVTSHVDDDGLYHALKHYKLI</sequence>
<protein>
    <submittedName>
        <fullName evidence="1">Cof-type HAD-IIB family hydrolase</fullName>
    </submittedName>
</protein>
<dbReference type="InterPro" id="IPR036412">
    <property type="entry name" value="HAD-like_sf"/>
</dbReference>
<dbReference type="EMBL" id="CP136964">
    <property type="protein sequence ID" value="WOS95885.1"/>
    <property type="molecule type" value="Genomic_DNA"/>
</dbReference>
<dbReference type="NCBIfam" id="TIGR00099">
    <property type="entry name" value="Cof-subfamily"/>
    <property type="match status" value="1"/>
</dbReference>
<dbReference type="PROSITE" id="PS01229">
    <property type="entry name" value="COF_2"/>
    <property type="match status" value="1"/>
</dbReference>
<accession>A0AAF1BN60</accession>
<dbReference type="GO" id="GO:0016791">
    <property type="term" value="F:phosphatase activity"/>
    <property type="evidence" value="ECO:0007669"/>
    <property type="project" value="UniProtKB-ARBA"/>
</dbReference>
<dbReference type="Proteomes" id="UP000243626">
    <property type="component" value="Chromosome"/>
</dbReference>
<dbReference type="InterPro" id="IPR000150">
    <property type="entry name" value="Cof"/>
</dbReference>
<dbReference type="Pfam" id="PF08282">
    <property type="entry name" value="Hydrolase_3"/>
    <property type="match status" value="1"/>
</dbReference>
<dbReference type="KEGG" id="nmy:CJ229_007250"/>
<organism evidence="1 2">
    <name type="scientific">Nosocomiicoccus massiliensis</name>
    <dbReference type="NCBI Taxonomy" id="1232430"/>
    <lineage>
        <taxon>Bacteria</taxon>
        <taxon>Bacillati</taxon>
        <taxon>Bacillota</taxon>
        <taxon>Bacilli</taxon>
        <taxon>Bacillales</taxon>
        <taxon>Staphylococcaceae</taxon>
        <taxon>Nosocomiicoccus</taxon>
    </lineage>
</organism>
<dbReference type="PANTHER" id="PTHR10000">
    <property type="entry name" value="PHOSPHOSERINE PHOSPHATASE"/>
    <property type="match status" value="1"/>
</dbReference>
<dbReference type="SFLD" id="SFLDG01144">
    <property type="entry name" value="C2.B.4:_PGP_Like"/>
    <property type="match status" value="1"/>
</dbReference>
<reference evidence="2" key="1">
    <citation type="submission" date="2017-09" db="EMBL/GenBank/DDBJ databases">
        <title>Bacterial strain isolated from the female urinary microbiota.</title>
        <authorList>
            <person name="Thomas-White K."/>
            <person name="Kumar N."/>
            <person name="Forster S."/>
            <person name="Putonti C."/>
            <person name="Lawley T."/>
            <person name="Wolfe A.J."/>
        </authorList>
    </citation>
    <scope>NUCLEOTIDE SEQUENCE [LARGE SCALE GENOMIC DNA]</scope>
    <source>
        <strain evidence="2">UMB0959</strain>
    </source>
</reference>